<dbReference type="GO" id="GO:0006357">
    <property type="term" value="P:regulation of transcription by RNA polymerase II"/>
    <property type="evidence" value="ECO:0007669"/>
    <property type="project" value="TreeGrafter"/>
</dbReference>
<dbReference type="GO" id="GO:0003677">
    <property type="term" value="F:DNA binding"/>
    <property type="evidence" value="ECO:0007669"/>
    <property type="project" value="InterPro"/>
</dbReference>
<sequence length="323" mass="35862">MNFEGKTAEFITPQQVLGNIDDSLLGGDPEESVNVLLINEVKKYPILYDFNNEKYSDKEIRARIWARISEDLGISIKEAKHHWKRLRDSLRDALKRQDGKLTINGAICRKTWRYHKKMEFVIPFMTARDPAAASSSKRSRRRRSVHANAHPPQDAALSMLASGSSSAIMPHKAYIIQANPSPSCLTYTGLTAPVSINLIAANGSRSAINYGSVSSSVNNHNTVQSSCSMQQRSLNVSAEGSSYYNGSTNTSAASSSSSSRIYKGEGVEMSLLEELAHKPLDEDLYFCLSMAASMKRLSEQRRARLKCDMMSMLYTAQCEEAFP</sequence>
<evidence type="ECO:0000259" key="3">
    <source>
        <dbReference type="PROSITE" id="PS51029"/>
    </source>
</evidence>
<evidence type="ECO:0000313" key="5">
    <source>
        <dbReference type="EMBL" id="KAK3912508.1"/>
    </source>
</evidence>
<dbReference type="SMART" id="SM00595">
    <property type="entry name" value="MADF"/>
    <property type="match status" value="1"/>
</dbReference>
<evidence type="ECO:0000259" key="4">
    <source>
        <dbReference type="PROSITE" id="PS51031"/>
    </source>
</evidence>
<dbReference type="Pfam" id="PF10545">
    <property type="entry name" value="MADF_DNA_bdg"/>
    <property type="match status" value="1"/>
</dbReference>
<dbReference type="GO" id="GO:0005667">
    <property type="term" value="C:transcription regulator complex"/>
    <property type="evidence" value="ECO:0007669"/>
    <property type="project" value="TreeGrafter"/>
</dbReference>
<dbReference type="Pfam" id="PF02944">
    <property type="entry name" value="BESS"/>
    <property type="match status" value="1"/>
</dbReference>
<organism evidence="5 6">
    <name type="scientific">Frankliniella fusca</name>
    <dbReference type="NCBI Taxonomy" id="407009"/>
    <lineage>
        <taxon>Eukaryota</taxon>
        <taxon>Metazoa</taxon>
        <taxon>Ecdysozoa</taxon>
        <taxon>Arthropoda</taxon>
        <taxon>Hexapoda</taxon>
        <taxon>Insecta</taxon>
        <taxon>Pterygota</taxon>
        <taxon>Neoptera</taxon>
        <taxon>Paraneoptera</taxon>
        <taxon>Thysanoptera</taxon>
        <taxon>Terebrantia</taxon>
        <taxon>Thripoidea</taxon>
        <taxon>Thripidae</taxon>
        <taxon>Frankliniella</taxon>
    </lineage>
</organism>
<comment type="caution">
    <text evidence="5">The sequence shown here is derived from an EMBL/GenBank/DDBJ whole genome shotgun (WGS) entry which is preliminary data.</text>
</comment>
<reference evidence="5" key="1">
    <citation type="submission" date="2021-07" db="EMBL/GenBank/DDBJ databases">
        <authorList>
            <person name="Catto M.A."/>
            <person name="Jacobson A."/>
            <person name="Kennedy G."/>
            <person name="Labadie P."/>
            <person name="Hunt B.G."/>
            <person name="Srinivasan R."/>
        </authorList>
    </citation>
    <scope>NUCLEOTIDE SEQUENCE</scope>
    <source>
        <strain evidence="5">PL_HMW_Pooled</strain>
        <tissue evidence="5">Head</tissue>
    </source>
</reference>
<dbReference type="PROSITE" id="PS51031">
    <property type="entry name" value="BESS"/>
    <property type="match status" value="1"/>
</dbReference>
<accession>A0AAE1H109</accession>
<reference evidence="5" key="2">
    <citation type="journal article" date="2023" name="BMC Genomics">
        <title>Pest status, molecular evolution, and epigenetic factors derived from the genome assembly of Frankliniella fusca, a thysanopteran phytovirus vector.</title>
        <authorList>
            <person name="Catto M.A."/>
            <person name="Labadie P.E."/>
            <person name="Jacobson A.L."/>
            <person name="Kennedy G.G."/>
            <person name="Srinivasan R."/>
            <person name="Hunt B.G."/>
        </authorList>
    </citation>
    <scope>NUCLEOTIDE SEQUENCE</scope>
    <source>
        <strain evidence="5">PL_HMW_Pooled</strain>
    </source>
</reference>
<dbReference type="PANTHER" id="PTHR12243">
    <property type="entry name" value="MADF DOMAIN TRANSCRIPTION FACTOR"/>
    <property type="match status" value="1"/>
</dbReference>
<name>A0AAE1H109_9NEOP</name>
<keyword evidence="1" id="KW-0539">Nucleus</keyword>
<protein>
    <submittedName>
        <fullName evidence="5">Transcription factor Adf-1</fullName>
    </submittedName>
</protein>
<dbReference type="PANTHER" id="PTHR12243:SF60">
    <property type="entry name" value="SI:CH211-15D5.12-RELATED"/>
    <property type="match status" value="1"/>
</dbReference>
<evidence type="ECO:0000256" key="2">
    <source>
        <dbReference type="SAM" id="MobiDB-lite"/>
    </source>
</evidence>
<comment type="subcellular location">
    <subcellularLocation>
        <location evidence="1">Nucleus</location>
    </subcellularLocation>
</comment>
<proteinExistence type="predicted"/>
<feature type="domain" description="BESS" evidence="4">
    <location>
        <begin position="280"/>
        <end position="319"/>
    </location>
</feature>
<feature type="region of interest" description="Disordered" evidence="2">
    <location>
        <begin position="131"/>
        <end position="154"/>
    </location>
</feature>
<dbReference type="AlphaFoldDB" id="A0AAE1H109"/>
<keyword evidence="6" id="KW-1185">Reference proteome</keyword>
<dbReference type="PROSITE" id="PS51029">
    <property type="entry name" value="MADF"/>
    <property type="match status" value="1"/>
</dbReference>
<gene>
    <name evidence="5" type="ORF">KUF71_022079</name>
</gene>
<dbReference type="EMBL" id="JAHWGI010000294">
    <property type="protein sequence ID" value="KAK3912508.1"/>
    <property type="molecule type" value="Genomic_DNA"/>
</dbReference>
<dbReference type="Proteomes" id="UP001219518">
    <property type="component" value="Unassembled WGS sequence"/>
</dbReference>
<feature type="domain" description="MADF" evidence="3">
    <location>
        <begin position="36"/>
        <end position="126"/>
    </location>
</feature>
<dbReference type="InterPro" id="IPR006578">
    <property type="entry name" value="MADF-dom"/>
</dbReference>
<dbReference type="GO" id="GO:0005634">
    <property type="term" value="C:nucleus"/>
    <property type="evidence" value="ECO:0007669"/>
    <property type="project" value="UniProtKB-SubCell"/>
</dbReference>
<evidence type="ECO:0000256" key="1">
    <source>
        <dbReference type="PROSITE-ProRule" id="PRU00371"/>
    </source>
</evidence>
<dbReference type="InterPro" id="IPR004210">
    <property type="entry name" value="BESS_motif"/>
</dbReference>
<evidence type="ECO:0000313" key="6">
    <source>
        <dbReference type="Proteomes" id="UP001219518"/>
    </source>
</evidence>
<dbReference type="InterPro" id="IPR039353">
    <property type="entry name" value="TF_Adf1"/>
</dbReference>